<dbReference type="Pfam" id="PF00392">
    <property type="entry name" value="GntR"/>
    <property type="match status" value="1"/>
</dbReference>
<dbReference type="Pfam" id="PF07729">
    <property type="entry name" value="FCD"/>
    <property type="match status" value="1"/>
</dbReference>
<evidence type="ECO:0000256" key="3">
    <source>
        <dbReference type="ARBA" id="ARBA00023163"/>
    </source>
</evidence>
<keyword evidence="1" id="KW-0805">Transcription regulation</keyword>
<accession>A0A2S3Z5W5</accession>
<organism evidence="5 6">
    <name type="scientific">Cryobacterium zongtaii</name>
    <dbReference type="NCBI Taxonomy" id="1259217"/>
    <lineage>
        <taxon>Bacteria</taxon>
        <taxon>Bacillati</taxon>
        <taxon>Actinomycetota</taxon>
        <taxon>Actinomycetes</taxon>
        <taxon>Micrococcales</taxon>
        <taxon>Microbacteriaceae</taxon>
        <taxon>Cryobacterium</taxon>
    </lineage>
</organism>
<dbReference type="OrthoDB" id="8680240at2"/>
<dbReference type="CDD" id="cd07377">
    <property type="entry name" value="WHTH_GntR"/>
    <property type="match status" value="1"/>
</dbReference>
<dbReference type="EMBL" id="PPXF01000065">
    <property type="protein sequence ID" value="POH59597.1"/>
    <property type="molecule type" value="Genomic_DNA"/>
</dbReference>
<proteinExistence type="predicted"/>
<name>A0A2S3Z5W5_9MICO</name>
<evidence type="ECO:0000259" key="4">
    <source>
        <dbReference type="PROSITE" id="PS50949"/>
    </source>
</evidence>
<dbReference type="GO" id="GO:0003700">
    <property type="term" value="F:DNA-binding transcription factor activity"/>
    <property type="evidence" value="ECO:0007669"/>
    <property type="project" value="InterPro"/>
</dbReference>
<dbReference type="InterPro" id="IPR036390">
    <property type="entry name" value="WH_DNA-bd_sf"/>
</dbReference>
<comment type="caution">
    <text evidence="5">The sequence shown here is derived from an EMBL/GenBank/DDBJ whole genome shotgun (WGS) entry which is preliminary data.</text>
</comment>
<dbReference type="PROSITE" id="PS50949">
    <property type="entry name" value="HTH_GNTR"/>
    <property type="match status" value="1"/>
</dbReference>
<dbReference type="SUPFAM" id="SSF46785">
    <property type="entry name" value="Winged helix' DNA-binding domain"/>
    <property type="match status" value="1"/>
</dbReference>
<protein>
    <submittedName>
        <fullName evidence="5">GntR family transcriptional regulator</fullName>
    </submittedName>
</protein>
<dbReference type="InterPro" id="IPR008920">
    <property type="entry name" value="TF_FadR/GntR_C"/>
</dbReference>
<dbReference type="InterPro" id="IPR000524">
    <property type="entry name" value="Tscrpt_reg_HTH_GntR"/>
</dbReference>
<keyword evidence="2" id="KW-0238">DNA-binding</keyword>
<evidence type="ECO:0000256" key="2">
    <source>
        <dbReference type="ARBA" id="ARBA00023125"/>
    </source>
</evidence>
<dbReference type="SMART" id="SM00895">
    <property type="entry name" value="FCD"/>
    <property type="match status" value="1"/>
</dbReference>
<dbReference type="InterPro" id="IPR011711">
    <property type="entry name" value="GntR_C"/>
</dbReference>
<dbReference type="PANTHER" id="PTHR43537">
    <property type="entry name" value="TRANSCRIPTIONAL REGULATOR, GNTR FAMILY"/>
    <property type="match status" value="1"/>
</dbReference>
<dbReference type="Gene3D" id="1.20.120.530">
    <property type="entry name" value="GntR ligand-binding domain-like"/>
    <property type="match status" value="1"/>
</dbReference>
<feature type="domain" description="HTH gntR-type" evidence="4">
    <location>
        <begin position="15"/>
        <end position="82"/>
    </location>
</feature>
<dbReference type="RefSeq" id="WP_103432383.1">
    <property type="nucleotide sequence ID" value="NZ_PPXF01000065.1"/>
</dbReference>
<reference evidence="5 6" key="1">
    <citation type="submission" date="2018-01" db="EMBL/GenBank/DDBJ databases">
        <title>Cryobacterium sp. nov., from glaciers in China.</title>
        <authorList>
            <person name="Liu Q."/>
            <person name="Xin Y.-H."/>
        </authorList>
    </citation>
    <scope>NUCLEOTIDE SEQUENCE [LARGE SCALE GENOMIC DNA]</scope>
    <source>
        <strain evidence="5 6">TMB1-8</strain>
    </source>
</reference>
<dbReference type="InterPro" id="IPR036388">
    <property type="entry name" value="WH-like_DNA-bd_sf"/>
</dbReference>
<dbReference type="SUPFAM" id="SSF48008">
    <property type="entry name" value="GntR ligand-binding domain-like"/>
    <property type="match status" value="1"/>
</dbReference>
<evidence type="ECO:0000313" key="5">
    <source>
        <dbReference type="EMBL" id="POH59597.1"/>
    </source>
</evidence>
<gene>
    <name evidence="5" type="ORF">C3B59_17000</name>
</gene>
<keyword evidence="3" id="KW-0804">Transcription</keyword>
<sequence length="241" mass="26389">MSTAIYGSFPVPTRRNARSLALDTIRQKIITLELAPGAQLSENVLAGQLGLSRTPIRESLILLAEERLVFVVPQVGTVVAPILLSEVETAQFVREALELAALKESFTRVTPKDIAELNTIIDAQRIAESRGSLPNFFALDEEFHSALMGISGHGSAWRSVSQAKAHLDRARHLSLSFDHRIGLLISQHQQIVDSLAIGEEDATETALRAHLRKIYEDIATIRAESPLLFGETPEVDSPSPL</sequence>
<dbReference type="Gene3D" id="1.10.10.10">
    <property type="entry name" value="Winged helix-like DNA-binding domain superfamily/Winged helix DNA-binding domain"/>
    <property type="match status" value="1"/>
</dbReference>
<dbReference type="SMART" id="SM00345">
    <property type="entry name" value="HTH_GNTR"/>
    <property type="match status" value="1"/>
</dbReference>
<evidence type="ECO:0000256" key="1">
    <source>
        <dbReference type="ARBA" id="ARBA00023015"/>
    </source>
</evidence>
<evidence type="ECO:0000313" key="6">
    <source>
        <dbReference type="Proteomes" id="UP000237104"/>
    </source>
</evidence>
<dbReference type="GO" id="GO:0003677">
    <property type="term" value="F:DNA binding"/>
    <property type="evidence" value="ECO:0007669"/>
    <property type="project" value="UniProtKB-KW"/>
</dbReference>
<dbReference type="Proteomes" id="UP000237104">
    <property type="component" value="Unassembled WGS sequence"/>
</dbReference>
<dbReference type="AlphaFoldDB" id="A0A2S3Z5W5"/>
<dbReference type="PANTHER" id="PTHR43537:SF45">
    <property type="entry name" value="GNTR FAMILY REGULATORY PROTEIN"/>
    <property type="match status" value="1"/>
</dbReference>